<keyword evidence="1" id="KW-1133">Transmembrane helix</keyword>
<dbReference type="Proteomes" id="UP001156856">
    <property type="component" value="Unassembled WGS sequence"/>
</dbReference>
<dbReference type="Proteomes" id="UP000321960">
    <property type="component" value="Unassembled WGS sequence"/>
</dbReference>
<proteinExistence type="predicted"/>
<name>A0A512JCL2_9HYPH</name>
<accession>A0A512JCL2</accession>
<sequence>MGADMNVIPPIVASLLTLAASAAYVSLRYSEQEALLESISGALFIAGLAVLGGSLPLFR</sequence>
<evidence type="ECO:0000313" key="5">
    <source>
        <dbReference type="Proteomes" id="UP001156856"/>
    </source>
</evidence>
<reference evidence="2 4" key="3">
    <citation type="submission" date="2019-07" db="EMBL/GenBank/DDBJ databases">
        <title>Whole genome shotgun sequence of Methylobacterium oxalidis NBRC 107715.</title>
        <authorList>
            <person name="Hosoyama A."/>
            <person name="Uohara A."/>
            <person name="Ohji S."/>
            <person name="Ichikawa N."/>
        </authorList>
    </citation>
    <scope>NUCLEOTIDE SEQUENCE [LARGE SCALE GENOMIC DNA]</scope>
    <source>
        <strain evidence="2 4">NBRC 107715</strain>
    </source>
</reference>
<reference evidence="3" key="4">
    <citation type="submission" date="2023-01" db="EMBL/GenBank/DDBJ databases">
        <title>Draft genome sequence of Methylobacterium oxalidis strain NBRC 107715.</title>
        <authorList>
            <person name="Sun Q."/>
            <person name="Mori K."/>
        </authorList>
    </citation>
    <scope>NUCLEOTIDE SEQUENCE</scope>
    <source>
        <strain evidence="3">NBRC 107715</strain>
    </source>
</reference>
<evidence type="ECO:0000313" key="2">
    <source>
        <dbReference type="EMBL" id="GEP07714.1"/>
    </source>
</evidence>
<evidence type="ECO:0000313" key="3">
    <source>
        <dbReference type="EMBL" id="GLS62260.1"/>
    </source>
</evidence>
<dbReference type="EMBL" id="BSPK01000007">
    <property type="protein sequence ID" value="GLS62260.1"/>
    <property type="molecule type" value="Genomic_DNA"/>
</dbReference>
<keyword evidence="5" id="KW-1185">Reference proteome</keyword>
<gene>
    <name evidence="3" type="ORF">GCM10007888_06410</name>
    <name evidence="2" type="ORF">MOX02_57520</name>
</gene>
<keyword evidence="1" id="KW-0812">Transmembrane</keyword>
<reference evidence="3" key="1">
    <citation type="journal article" date="2014" name="Int. J. Syst. Evol. Microbiol.">
        <title>Complete genome of a new Firmicutes species belonging to the dominant human colonic microbiota ('Ruminococcus bicirculans') reveals two chromosomes and a selective capacity to utilize plant glucans.</title>
        <authorList>
            <consortium name="NISC Comparative Sequencing Program"/>
            <person name="Wegmann U."/>
            <person name="Louis P."/>
            <person name="Goesmann A."/>
            <person name="Henrissat B."/>
            <person name="Duncan S.H."/>
            <person name="Flint H.J."/>
        </authorList>
    </citation>
    <scope>NUCLEOTIDE SEQUENCE</scope>
    <source>
        <strain evidence="3">NBRC 107715</strain>
    </source>
</reference>
<organism evidence="2 4">
    <name type="scientific">Methylobacterium oxalidis</name>
    <dbReference type="NCBI Taxonomy" id="944322"/>
    <lineage>
        <taxon>Bacteria</taxon>
        <taxon>Pseudomonadati</taxon>
        <taxon>Pseudomonadota</taxon>
        <taxon>Alphaproteobacteria</taxon>
        <taxon>Hyphomicrobiales</taxon>
        <taxon>Methylobacteriaceae</taxon>
        <taxon>Methylobacterium</taxon>
    </lineage>
</organism>
<protein>
    <submittedName>
        <fullName evidence="2">Uncharacterized protein</fullName>
    </submittedName>
</protein>
<evidence type="ECO:0000256" key="1">
    <source>
        <dbReference type="SAM" id="Phobius"/>
    </source>
</evidence>
<keyword evidence="1" id="KW-0472">Membrane</keyword>
<dbReference type="EMBL" id="BJZU01000176">
    <property type="protein sequence ID" value="GEP07714.1"/>
    <property type="molecule type" value="Genomic_DNA"/>
</dbReference>
<feature type="transmembrane region" description="Helical" evidence="1">
    <location>
        <begin position="38"/>
        <end position="58"/>
    </location>
</feature>
<reference evidence="5" key="2">
    <citation type="journal article" date="2019" name="Int. J. Syst. Evol. Microbiol.">
        <title>The Global Catalogue of Microorganisms (GCM) 10K type strain sequencing project: providing services to taxonomists for standard genome sequencing and annotation.</title>
        <authorList>
            <consortium name="The Broad Institute Genomics Platform"/>
            <consortium name="The Broad Institute Genome Sequencing Center for Infectious Disease"/>
            <person name="Wu L."/>
            <person name="Ma J."/>
        </authorList>
    </citation>
    <scope>NUCLEOTIDE SEQUENCE [LARGE SCALE GENOMIC DNA]</scope>
    <source>
        <strain evidence="5">NBRC 107715</strain>
    </source>
</reference>
<dbReference type="AlphaFoldDB" id="A0A512JCL2"/>
<comment type="caution">
    <text evidence="2">The sequence shown here is derived from an EMBL/GenBank/DDBJ whole genome shotgun (WGS) entry which is preliminary data.</text>
</comment>
<evidence type="ECO:0000313" key="4">
    <source>
        <dbReference type="Proteomes" id="UP000321960"/>
    </source>
</evidence>